<dbReference type="Gene3D" id="1.20.5.1700">
    <property type="match status" value="1"/>
</dbReference>
<organism evidence="2">
    <name type="scientific">marine sediment metagenome</name>
    <dbReference type="NCBI Taxonomy" id="412755"/>
    <lineage>
        <taxon>unclassified sequences</taxon>
        <taxon>metagenomes</taxon>
        <taxon>ecological metagenomes</taxon>
    </lineage>
</organism>
<sequence>MAYGYTAQNITARELETATTNAVDLIADLEEKVAELETEVEDLKGQVEGAEEDTRVLESDLDKAKNE</sequence>
<comment type="caution">
    <text evidence="2">The sequence shown here is derived from an EMBL/GenBank/DDBJ whole genome shotgun (WGS) entry which is preliminary data.</text>
</comment>
<protein>
    <submittedName>
        <fullName evidence="2">Uncharacterized protein</fullName>
    </submittedName>
</protein>
<gene>
    <name evidence="2" type="ORF">LCGC14_0643970</name>
</gene>
<evidence type="ECO:0000313" key="2">
    <source>
        <dbReference type="EMBL" id="KKN49298.1"/>
    </source>
</evidence>
<name>A0A0F9U6M8_9ZZZZ</name>
<accession>A0A0F9U6M8</accession>
<feature type="region of interest" description="Disordered" evidence="1">
    <location>
        <begin position="45"/>
        <end position="67"/>
    </location>
</feature>
<feature type="compositionally biased region" description="Basic and acidic residues" evidence="1">
    <location>
        <begin position="52"/>
        <end position="67"/>
    </location>
</feature>
<dbReference type="EMBL" id="LAZR01001173">
    <property type="protein sequence ID" value="KKN49298.1"/>
    <property type="molecule type" value="Genomic_DNA"/>
</dbReference>
<proteinExistence type="predicted"/>
<evidence type="ECO:0000256" key="1">
    <source>
        <dbReference type="SAM" id="MobiDB-lite"/>
    </source>
</evidence>
<dbReference type="AlphaFoldDB" id="A0A0F9U6M8"/>
<dbReference type="SUPFAM" id="SSF161270">
    <property type="entry name" value="PspA lactotransferrin-binding region"/>
    <property type="match status" value="1"/>
</dbReference>
<reference evidence="2" key="1">
    <citation type="journal article" date="2015" name="Nature">
        <title>Complex archaea that bridge the gap between prokaryotes and eukaryotes.</title>
        <authorList>
            <person name="Spang A."/>
            <person name="Saw J.H."/>
            <person name="Jorgensen S.L."/>
            <person name="Zaremba-Niedzwiedzka K."/>
            <person name="Martijn J."/>
            <person name="Lind A.E."/>
            <person name="van Eijk R."/>
            <person name="Schleper C."/>
            <person name="Guy L."/>
            <person name="Ettema T.J."/>
        </authorList>
    </citation>
    <scope>NUCLEOTIDE SEQUENCE</scope>
</reference>